<sequence length="162" mass="18439">MTSHPEDLLSAYVDDEISEEERQVIEAHLVSCESCQSFVDELYSFKLQMQTILTLEQPSVQFETRVMQAIRQQSTDFRTTWLTLPLIAMMLLSAVGITMALMYGKFIHGFIRLFVAIVYAITHMVSEIPFVSISVIVVSLFVLVASIYSLRRVLQLTPVERG</sequence>
<feature type="transmembrane region" description="Helical" evidence="3">
    <location>
        <begin position="131"/>
        <end position="150"/>
    </location>
</feature>
<gene>
    <name evidence="5" type="ORF">DFQ01_10617</name>
</gene>
<dbReference type="InterPro" id="IPR041916">
    <property type="entry name" value="Anti_sigma_zinc_sf"/>
</dbReference>
<keyword evidence="6" id="KW-1185">Reference proteome</keyword>
<dbReference type="RefSeq" id="WP_110043856.1">
    <property type="nucleotide sequence ID" value="NZ_CP054612.1"/>
</dbReference>
<comment type="similarity">
    <text evidence="1">Belongs to the zinc-associated anti-sigma factor (ZAS) superfamily. Anti-sigma-W factor family.</text>
</comment>
<comment type="caution">
    <text evidence="5">The sequence shown here is derived from an EMBL/GenBank/DDBJ whole genome shotgun (WGS) entry which is preliminary data.</text>
</comment>
<feature type="transmembrane region" description="Helical" evidence="3">
    <location>
        <begin position="81"/>
        <end position="102"/>
    </location>
</feature>
<proteinExistence type="inferred from homology"/>
<name>A0A2V2YUM9_9BACL</name>
<accession>A0A2V2YUM9</accession>
<dbReference type="Pfam" id="PF13490">
    <property type="entry name" value="zf-HC2"/>
    <property type="match status" value="1"/>
</dbReference>
<dbReference type="Gene3D" id="1.10.10.1320">
    <property type="entry name" value="Anti-sigma factor, zinc-finger domain"/>
    <property type="match status" value="1"/>
</dbReference>
<dbReference type="EMBL" id="QGTQ01000006">
    <property type="protein sequence ID" value="PWW04736.1"/>
    <property type="molecule type" value="Genomic_DNA"/>
</dbReference>
<keyword evidence="3" id="KW-0472">Membrane</keyword>
<reference evidence="5 6" key="1">
    <citation type="submission" date="2018-05" db="EMBL/GenBank/DDBJ databases">
        <title>Genomic Encyclopedia of Type Strains, Phase III (KMG-III): the genomes of soil and plant-associated and newly described type strains.</title>
        <authorList>
            <person name="Whitman W."/>
        </authorList>
    </citation>
    <scope>NUCLEOTIDE SEQUENCE [LARGE SCALE GENOMIC DNA]</scope>
    <source>
        <strain evidence="5 6">CECT 5696</strain>
    </source>
</reference>
<evidence type="ECO:0000256" key="3">
    <source>
        <dbReference type="SAM" id="Phobius"/>
    </source>
</evidence>
<dbReference type="Proteomes" id="UP000246635">
    <property type="component" value="Unassembled WGS sequence"/>
</dbReference>
<keyword evidence="3" id="KW-1133">Transmembrane helix</keyword>
<dbReference type="AlphaFoldDB" id="A0A2V2YUM9"/>
<evidence type="ECO:0000313" key="5">
    <source>
        <dbReference type="EMBL" id="PWW04736.1"/>
    </source>
</evidence>
<evidence type="ECO:0000259" key="4">
    <source>
        <dbReference type="Pfam" id="PF13490"/>
    </source>
</evidence>
<evidence type="ECO:0000256" key="2">
    <source>
        <dbReference type="ARBA" id="ARBA00024438"/>
    </source>
</evidence>
<feature type="domain" description="Putative zinc-finger" evidence="4">
    <location>
        <begin position="6"/>
        <end position="36"/>
    </location>
</feature>
<dbReference type="OrthoDB" id="64646at2"/>
<evidence type="ECO:0000313" key="6">
    <source>
        <dbReference type="Proteomes" id="UP000246635"/>
    </source>
</evidence>
<keyword evidence="3" id="KW-0812">Transmembrane</keyword>
<dbReference type="InterPro" id="IPR027383">
    <property type="entry name" value="Znf_put"/>
</dbReference>
<protein>
    <recommendedName>
        <fullName evidence="2">Anti-sigma-W factor RsiW</fullName>
    </recommendedName>
</protein>
<evidence type="ECO:0000256" key="1">
    <source>
        <dbReference type="ARBA" id="ARBA00024353"/>
    </source>
</evidence>
<organism evidence="5 6">
    <name type="scientific">Paenibacillus cellulosilyticus</name>
    <dbReference type="NCBI Taxonomy" id="375489"/>
    <lineage>
        <taxon>Bacteria</taxon>
        <taxon>Bacillati</taxon>
        <taxon>Bacillota</taxon>
        <taxon>Bacilli</taxon>
        <taxon>Bacillales</taxon>
        <taxon>Paenibacillaceae</taxon>
        <taxon>Paenibacillus</taxon>
    </lineage>
</organism>